<sequence length="257" mass="29873">MDISKTHLVFDTAIGGCKPVTVINKQVECPFCHREQLEGVIAAEGELLLLKNKYPVLQDAFQTVLIETCDCDSELSLYSREHLHRLLQFGVQKWLEMSEDKQFKSVLFYKNHGPYSGGTIRHPHMQIVGLKNIDYRENMKPESFAGKLVRQDQGVTLTVSDRPLIGFIEFNIRLQNIKYLTVMADYIQIVVRYLLHDFNKHINSYNLFFYQLNDEIYVKIVPRFVTSPLFVGYCIPQVSSRIDDVILDIRQKYFNGK</sequence>
<organism evidence="3 4">
    <name type="scientific">Propionispora vibrioides</name>
    <dbReference type="NCBI Taxonomy" id="112903"/>
    <lineage>
        <taxon>Bacteria</taxon>
        <taxon>Bacillati</taxon>
        <taxon>Bacillota</taxon>
        <taxon>Negativicutes</taxon>
        <taxon>Selenomonadales</taxon>
        <taxon>Sporomusaceae</taxon>
        <taxon>Propionispora</taxon>
    </lineage>
</organism>
<dbReference type="Pfam" id="PF16285">
    <property type="entry name" value="DUF4931_N"/>
    <property type="match status" value="1"/>
</dbReference>
<dbReference type="AlphaFoldDB" id="A0A1H8QBG5"/>
<keyword evidence="3" id="KW-0548">Nucleotidyltransferase</keyword>
<accession>A0A1H8QBG5</accession>
<evidence type="ECO:0000313" key="3">
    <source>
        <dbReference type="EMBL" id="SEO51552.1"/>
    </source>
</evidence>
<feature type="domain" description="DUF4931" evidence="1">
    <location>
        <begin position="10"/>
        <end position="133"/>
    </location>
</feature>
<reference evidence="3 4" key="1">
    <citation type="submission" date="2016-10" db="EMBL/GenBank/DDBJ databases">
        <authorList>
            <person name="de Groot N.N."/>
        </authorList>
    </citation>
    <scope>NUCLEOTIDE SEQUENCE [LARGE SCALE GENOMIC DNA]</scope>
    <source>
        <strain evidence="3 4">DSM 13305</strain>
    </source>
</reference>
<dbReference type="InterPro" id="IPR036265">
    <property type="entry name" value="HIT-like_sf"/>
</dbReference>
<dbReference type="InterPro" id="IPR049285">
    <property type="entry name" value="DUF4931_C"/>
</dbReference>
<proteinExistence type="predicted"/>
<evidence type="ECO:0000259" key="1">
    <source>
        <dbReference type="Pfam" id="PF16285"/>
    </source>
</evidence>
<dbReference type="GO" id="GO:0016779">
    <property type="term" value="F:nucleotidyltransferase activity"/>
    <property type="evidence" value="ECO:0007669"/>
    <property type="project" value="UniProtKB-KW"/>
</dbReference>
<dbReference type="EMBL" id="FODY01000002">
    <property type="protein sequence ID" value="SEO51552.1"/>
    <property type="molecule type" value="Genomic_DNA"/>
</dbReference>
<keyword evidence="3" id="KW-0808">Transferase</keyword>
<dbReference type="Gene3D" id="3.30.428.10">
    <property type="entry name" value="HIT-like"/>
    <property type="match status" value="1"/>
</dbReference>
<protein>
    <submittedName>
        <fullName evidence="3">Galactose-1-phosphate uridylyltransferase</fullName>
    </submittedName>
</protein>
<name>A0A1H8QBG5_9FIRM</name>
<evidence type="ECO:0000259" key="2">
    <source>
        <dbReference type="Pfam" id="PF20956"/>
    </source>
</evidence>
<dbReference type="PIRSF" id="PIRSF031505">
    <property type="entry name" value="GalT_short"/>
    <property type="match status" value="1"/>
</dbReference>
<feature type="domain" description="DUF4931" evidence="2">
    <location>
        <begin position="137"/>
        <end position="254"/>
    </location>
</feature>
<evidence type="ECO:0000313" key="4">
    <source>
        <dbReference type="Proteomes" id="UP000198847"/>
    </source>
</evidence>
<dbReference type="SUPFAM" id="SSF54197">
    <property type="entry name" value="HIT-like"/>
    <property type="match status" value="1"/>
</dbReference>
<dbReference type="InterPro" id="IPR012361">
    <property type="entry name" value="GalT_short"/>
</dbReference>
<dbReference type="Pfam" id="PF20956">
    <property type="entry name" value="DUF4931_C"/>
    <property type="match status" value="1"/>
</dbReference>
<dbReference type="InterPro" id="IPR046322">
    <property type="entry name" value="DUF4931"/>
</dbReference>
<dbReference type="RefSeq" id="WP_091743955.1">
    <property type="nucleotide sequence ID" value="NZ_FODY01000002.1"/>
</dbReference>
<dbReference type="Proteomes" id="UP000198847">
    <property type="component" value="Unassembled WGS sequence"/>
</dbReference>
<gene>
    <name evidence="3" type="ORF">SAMN04490178_102256</name>
</gene>
<dbReference type="STRING" id="112903.SAMN04490178_102256"/>
<dbReference type="OrthoDB" id="1803128at2"/>
<keyword evidence="4" id="KW-1185">Reference proteome</keyword>